<evidence type="ECO:0000256" key="4">
    <source>
        <dbReference type="ARBA" id="ARBA00022884"/>
    </source>
</evidence>
<feature type="region of interest" description="Disordered" evidence="7">
    <location>
        <begin position="1"/>
        <end position="82"/>
    </location>
</feature>
<proteinExistence type="predicted"/>
<evidence type="ECO:0000259" key="8">
    <source>
        <dbReference type="PROSITE" id="PS50303"/>
    </source>
</evidence>
<dbReference type="GO" id="GO:0006417">
    <property type="term" value="P:regulation of translation"/>
    <property type="evidence" value="ECO:0007669"/>
    <property type="project" value="TreeGrafter"/>
</dbReference>
<comment type="caution">
    <text evidence="9">The sequence shown here is derived from an EMBL/GenBank/DDBJ whole genome shotgun (WGS) entry which is preliminary data.</text>
</comment>
<keyword evidence="3" id="KW-0677">Repeat</keyword>
<dbReference type="InterPro" id="IPR016024">
    <property type="entry name" value="ARM-type_fold"/>
</dbReference>
<dbReference type="PROSITE" id="PS50302">
    <property type="entry name" value="PUM"/>
    <property type="match status" value="1"/>
</dbReference>
<evidence type="ECO:0000256" key="5">
    <source>
        <dbReference type="ARBA" id="ARBA00024893"/>
    </source>
</evidence>
<organism evidence="9 10">
    <name type="scientific">Coccidioides posadasii (strain C735)</name>
    <name type="common">Valley fever fungus</name>
    <dbReference type="NCBI Taxonomy" id="222929"/>
    <lineage>
        <taxon>Eukaryota</taxon>
        <taxon>Fungi</taxon>
        <taxon>Dikarya</taxon>
        <taxon>Ascomycota</taxon>
        <taxon>Pezizomycotina</taxon>
        <taxon>Eurotiomycetes</taxon>
        <taxon>Eurotiomycetidae</taxon>
        <taxon>Onygenales</taxon>
        <taxon>Onygenaceae</taxon>
        <taxon>Coccidioides</taxon>
    </lineage>
</organism>
<dbReference type="Gene3D" id="1.25.10.10">
    <property type="entry name" value="Leucine-rich Repeat Variant"/>
    <property type="match status" value="1"/>
</dbReference>
<dbReference type="SMART" id="SM00025">
    <property type="entry name" value="Pumilio"/>
    <property type="match status" value="4"/>
</dbReference>
<feature type="compositionally biased region" description="Polar residues" evidence="7">
    <location>
        <begin position="50"/>
        <end position="63"/>
    </location>
</feature>
<protein>
    <recommendedName>
        <fullName evidence="8">PUM-HD domain-containing protein</fullName>
    </recommendedName>
</protein>
<dbReference type="PANTHER" id="PTHR13389:SF0">
    <property type="entry name" value="PUMILIO HOMOLOG 3"/>
    <property type="match status" value="1"/>
</dbReference>
<comment type="function">
    <text evidence="5">RNA-binding nucleolar protein required for pre-rRNA processing. Involved in production of 18S rRNA and assembly of small ribosomal subunit.</text>
</comment>
<evidence type="ECO:0000313" key="10">
    <source>
        <dbReference type="Proteomes" id="UP000009084"/>
    </source>
</evidence>
<dbReference type="VEuPathDB" id="FungiDB:CPC735_014170"/>
<feature type="repeat" description="Pumilio" evidence="6">
    <location>
        <begin position="193"/>
        <end position="228"/>
    </location>
</feature>
<dbReference type="InterPro" id="IPR001313">
    <property type="entry name" value="Pumilio_RNA-bd_rpt"/>
</dbReference>
<dbReference type="GO" id="GO:0006364">
    <property type="term" value="P:rRNA processing"/>
    <property type="evidence" value="ECO:0007669"/>
    <property type="project" value="UniProtKB-KW"/>
</dbReference>
<reference evidence="9 10" key="1">
    <citation type="journal article" date="2009" name="Genome Res.">
        <title>Comparative genomic analyses of the human fungal pathogens Coccidioides and their relatives.</title>
        <authorList>
            <person name="Sharpton T.J."/>
            <person name="Stajich J.E."/>
            <person name="Rounsley S.D."/>
            <person name="Gardner M.J."/>
            <person name="Wortman J.R."/>
            <person name="Jordar V.S."/>
            <person name="Maiti R."/>
            <person name="Kodira C.D."/>
            <person name="Neafsey D.E."/>
            <person name="Zeng Q."/>
            <person name="Hung C.-Y."/>
            <person name="McMahan C."/>
            <person name="Muszewska A."/>
            <person name="Grynberg M."/>
            <person name="Mandel M.A."/>
            <person name="Kellner E.M."/>
            <person name="Barker B.M."/>
            <person name="Galgiani J.N."/>
            <person name="Orbach M.J."/>
            <person name="Kirkland T.N."/>
            <person name="Cole G.T."/>
            <person name="Henn M.R."/>
            <person name="Birren B.W."/>
            <person name="Taylor J.W."/>
        </authorList>
    </citation>
    <scope>NUCLEOTIDE SEQUENCE [LARGE SCALE GENOMIC DNA]</scope>
    <source>
        <strain evidence="10">C735</strain>
    </source>
</reference>
<name>C5PCL1_COCP7</name>
<dbReference type="OrthoDB" id="497380at2759"/>
<evidence type="ECO:0000256" key="3">
    <source>
        <dbReference type="ARBA" id="ARBA00022737"/>
    </source>
</evidence>
<dbReference type="SUPFAM" id="SSF48371">
    <property type="entry name" value="ARM repeat"/>
    <property type="match status" value="1"/>
</dbReference>
<evidence type="ECO:0000256" key="6">
    <source>
        <dbReference type="PROSITE-ProRule" id="PRU00317"/>
    </source>
</evidence>
<dbReference type="GO" id="GO:0005730">
    <property type="term" value="C:nucleolus"/>
    <property type="evidence" value="ECO:0007669"/>
    <property type="project" value="TreeGrafter"/>
</dbReference>
<dbReference type="Proteomes" id="UP000009084">
    <property type="component" value="Unassembled WGS sequence"/>
</dbReference>
<keyword evidence="4" id="KW-0694">RNA-binding</keyword>
<dbReference type="AlphaFoldDB" id="C5PCL1"/>
<gene>
    <name evidence="9" type="ORF">CPC735_014170</name>
</gene>
<dbReference type="PROSITE" id="PS50303">
    <property type="entry name" value="PUM_HD"/>
    <property type="match status" value="1"/>
</dbReference>
<dbReference type="PANTHER" id="PTHR13389">
    <property type="entry name" value="PUMILIO HOMOLOG 3"/>
    <property type="match status" value="1"/>
</dbReference>
<dbReference type="InterPro" id="IPR011989">
    <property type="entry name" value="ARM-like"/>
</dbReference>
<dbReference type="EMBL" id="ACFW01000043">
    <property type="protein sequence ID" value="EER24822.1"/>
    <property type="molecule type" value="Genomic_DNA"/>
</dbReference>
<evidence type="ECO:0000313" key="9">
    <source>
        <dbReference type="EMBL" id="EER24822.1"/>
    </source>
</evidence>
<feature type="domain" description="PUM-HD" evidence="8">
    <location>
        <begin position="134"/>
        <end position="498"/>
    </location>
</feature>
<dbReference type="InterPro" id="IPR040059">
    <property type="entry name" value="PUM3"/>
</dbReference>
<dbReference type="GO" id="GO:0003729">
    <property type="term" value="F:mRNA binding"/>
    <property type="evidence" value="ECO:0007669"/>
    <property type="project" value="TreeGrafter"/>
</dbReference>
<evidence type="ECO:0000256" key="1">
    <source>
        <dbReference type="ARBA" id="ARBA00022517"/>
    </source>
</evidence>
<dbReference type="InterPro" id="IPR033133">
    <property type="entry name" value="PUM-HD"/>
</dbReference>
<evidence type="ECO:0000256" key="2">
    <source>
        <dbReference type="ARBA" id="ARBA00022552"/>
    </source>
</evidence>
<evidence type="ECO:0000256" key="7">
    <source>
        <dbReference type="SAM" id="MobiDB-lite"/>
    </source>
</evidence>
<accession>C5PCL1</accession>
<dbReference type="HOGENOM" id="CLU_013994_1_0_1"/>
<keyword evidence="2" id="KW-0698">rRNA processing</keyword>
<dbReference type="KEGG" id="cpw:9692438"/>
<dbReference type="Pfam" id="PF08144">
    <property type="entry name" value="CPL"/>
    <property type="match status" value="1"/>
</dbReference>
<dbReference type="InterPro" id="IPR012959">
    <property type="entry name" value="CPL_dom"/>
</dbReference>
<sequence>MSGIKRAVQCTQDNARKRSKLKKLSPTPHGRQLNEAKQVKTQAVRKPFDSDTQSLSPMNSQSGAPGEEVQHQNGGTFIDGSNRPLIAPLKAASPGMRGLAMSNDINIKQKLLARQRKLAKPNSDLIVRTKKIWERLRLKSHVTREEREQLVTELYSIITGRVNEFVFKHDAVRVIQTALKYGTAKQRKAIAVELKGTYRELAESKYGKFLLAKLVVHGNSEIRNMIIPEFYGNVGKLMRHPEASWILDDIYRITATSLQRNMLLREWYGPEFALFKTDAAAQLTAQLSQILEETPEKRNPIMQHLFGSINQFIQKKTTGFTMLHDAMLQYFLNAKPGSAEATEFMELLKGDEDGSLVKNLAFTKSGSRLMCLVLAYSNAKDRKSFLRIYRGMISMLVEDVHARTIILVAYEVIDDTKLTAKLIFPELFGESLPEAERRDYLLRRVNDVSHRIPLLYLFGGEKLSWLLGSVDEEILEEVCRIRSWTSKKDPTVRRNELINAASLPMLHFIASTAESLVATSSGCRCITEVLFSAHGDKKPALKAVAATVRSKPENMGTPSAGRMLKALVQGGRYNAAHRCVDKAQDPLEFHALLYEHIQQGIMSWVTGPNPFVVVALVEASDFGRRGELIDTLQCHMQTLRALASKCPQVDGNNGFQGNSAAAKLLLNFINPDSTSIAEPVAENTP</sequence>
<keyword evidence="1" id="KW-0690">Ribosome biogenesis</keyword>